<proteinExistence type="predicted"/>
<name>A0A2W5DRC0_9BURK</name>
<protein>
    <recommendedName>
        <fullName evidence="3">CzcE family metal-binding protein</fullName>
    </recommendedName>
</protein>
<dbReference type="AlphaFoldDB" id="A0A2W5DRC0"/>
<dbReference type="InterPro" id="IPR031560">
    <property type="entry name" value="CzcE"/>
</dbReference>
<dbReference type="Proteomes" id="UP000249633">
    <property type="component" value="Unassembled WGS sequence"/>
</dbReference>
<dbReference type="InterPro" id="IPR038674">
    <property type="entry name" value="CzcE_sf"/>
</dbReference>
<evidence type="ECO:0000313" key="1">
    <source>
        <dbReference type="EMBL" id="PZP33278.1"/>
    </source>
</evidence>
<dbReference type="EMBL" id="QFOD01000006">
    <property type="protein sequence ID" value="PZP33278.1"/>
    <property type="molecule type" value="Genomic_DNA"/>
</dbReference>
<evidence type="ECO:0008006" key="3">
    <source>
        <dbReference type="Google" id="ProtNLM"/>
    </source>
</evidence>
<gene>
    <name evidence="1" type="ORF">DI603_07820</name>
</gene>
<dbReference type="Gene3D" id="2.60.40.2280">
    <property type="entry name" value="Heavy-metal resistance protein CzcE"/>
    <property type="match status" value="1"/>
</dbReference>
<sequence>MGALWRGVRVRLPYRADPPARGRRSLSARAGADDEFVICLCAWRRGPISTVMDMQTALPPLQQPTEDSIMNTRTALIRAAGIVAIALPAFAHAACQDRFGNGMCIYGSSQTGQQAERVVNVDKSARTIGVNYGETVKFVDGDKSFTWTFNGLGGRNVELSRIAPAGFMTHGLGVSVDRDPTFQ</sequence>
<evidence type="ECO:0000313" key="2">
    <source>
        <dbReference type="Proteomes" id="UP000249633"/>
    </source>
</evidence>
<dbReference type="Pfam" id="PF16986">
    <property type="entry name" value="CzcE"/>
    <property type="match status" value="1"/>
</dbReference>
<reference evidence="1 2" key="1">
    <citation type="submission" date="2017-08" db="EMBL/GenBank/DDBJ databases">
        <title>Infants hospitalized years apart are colonized by the same room-sourced microbial strains.</title>
        <authorList>
            <person name="Brooks B."/>
            <person name="Olm M.R."/>
            <person name="Firek B.A."/>
            <person name="Baker R."/>
            <person name="Thomas B.C."/>
            <person name="Morowitz M.J."/>
            <person name="Banfield J.F."/>
        </authorList>
    </citation>
    <scope>NUCLEOTIDE SEQUENCE [LARGE SCALE GENOMIC DNA]</scope>
    <source>
        <strain evidence="1">S2_012_000_R2_81</strain>
    </source>
</reference>
<organism evidence="1 2">
    <name type="scientific">Roseateles depolymerans</name>
    <dbReference type="NCBI Taxonomy" id="76731"/>
    <lineage>
        <taxon>Bacteria</taxon>
        <taxon>Pseudomonadati</taxon>
        <taxon>Pseudomonadota</taxon>
        <taxon>Betaproteobacteria</taxon>
        <taxon>Burkholderiales</taxon>
        <taxon>Sphaerotilaceae</taxon>
        <taxon>Roseateles</taxon>
    </lineage>
</organism>
<comment type="caution">
    <text evidence="1">The sequence shown here is derived from an EMBL/GenBank/DDBJ whole genome shotgun (WGS) entry which is preliminary data.</text>
</comment>
<accession>A0A2W5DRC0</accession>